<feature type="chain" id="PRO_5046731159" description="Cytochrome c domain-containing protein" evidence="7">
    <location>
        <begin position="22"/>
        <end position="201"/>
    </location>
</feature>
<gene>
    <name evidence="9" type="ORF">SIN8267_00690</name>
</gene>
<dbReference type="RefSeq" id="WP_237443278.1">
    <property type="nucleotide sequence ID" value="NZ_CAKLPX010000001.1"/>
</dbReference>
<evidence type="ECO:0000256" key="1">
    <source>
        <dbReference type="ARBA" id="ARBA00022448"/>
    </source>
</evidence>
<dbReference type="InterPro" id="IPR036909">
    <property type="entry name" value="Cyt_c-like_dom_sf"/>
</dbReference>
<keyword evidence="10" id="KW-1185">Reference proteome</keyword>
<evidence type="ECO:0000313" key="10">
    <source>
        <dbReference type="Proteomes" id="UP000838100"/>
    </source>
</evidence>
<dbReference type="EMBL" id="CAKLPX010000001">
    <property type="protein sequence ID" value="CAH0990596.1"/>
    <property type="molecule type" value="Genomic_DNA"/>
</dbReference>
<protein>
    <recommendedName>
        <fullName evidence="8">Cytochrome c domain-containing protein</fullName>
    </recommendedName>
</protein>
<evidence type="ECO:0000259" key="8">
    <source>
        <dbReference type="PROSITE" id="PS51007"/>
    </source>
</evidence>
<keyword evidence="3 6" id="KW-0479">Metal-binding</keyword>
<feature type="domain" description="Cytochrome c" evidence="8">
    <location>
        <begin position="112"/>
        <end position="200"/>
    </location>
</feature>
<comment type="caution">
    <text evidence="9">The sequence shown here is derived from an EMBL/GenBank/DDBJ whole genome shotgun (WGS) entry which is preliminary data.</text>
</comment>
<keyword evidence="2 6" id="KW-0349">Heme</keyword>
<keyword evidence="7" id="KW-0732">Signal</keyword>
<reference evidence="9" key="1">
    <citation type="submission" date="2021-12" db="EMBL/GenBank/DDBJ databases">
        <authorList>
            <person name="Rodrigo-Torres L."/>
            <person name="Arahal R. D."/>
            <person name="Lucena T."/>
        </authorList>
    </citation>
    <scope>NUCLEOTIDE SEQUENCE</scope>
    <source>
        <strain evidence="9">CECT 8267</strain>
    </source>
</reference>
<evidence type="ECO:0000256" key="6">
    <source>
        <dbReference type="PROSITE-ProRule" id="PRU00433"/>
    </source>
</evidence>
<evidence type="ECO:0000256" key="2">
    <source>
        <dbReference type="ARBA" id="ARBA00022617"/>
    </source>
</evidence>
<dbReference type="PROSITE" id="PS51007">
    <property type="entry name" value="CYTC"/>
    <property type="match status" value="2"/>
</dbReference>
<evidence type="ECO:0000256" key="4">
    <source>
        <dbReference type="ARBA" id="ARBA00022982"/>
    </source>
</evidence>
<keyword evidence="1" id="KW-0813">Transport</keyword>
<proteinExistence type="predicted"/>
<dbReference type="InterPro" id="IPR050597">
    <property type="entry name" value="Cytochrome_c_Oxidase_Subunit"/>
</dbReference>
<dbReference type="Gene3D" id="1.10.760.10">
    <property type="entry name" value="Cytochrome c-like domain"/>
    <property type="match status" value="2"/>
</dbReference>
<organism evidence="9 10">
    <name type="scientific">Sinobacterium norvegicum</name>
    <dbReference type="NCBI Taxonomy" id="1641715"/>
    <lineage>
        <taxon>Bacteria</taxon>
        <taxon>Pseudomonadati</taxon>
        <taxon>Pseudomonadota</taxon>
        <taxon>Gammaproteobacteria</taxon>
        <taxon>Cellvibrionales</taxon>
        <taxon>Spongiibacteraceae</taxon>
        <taxon>Sinobacterium</taxon>
    </lineage>
</organism>
<sequence>MRTLLSVVLLPLVLLAISSHADEAAYQLCASCHGANAEGGATAGSPGLNQLSAWYIERQLNNYRNGIRGDEDALAKTMKPMAASLVDDAAVTAMANYIAALPKTPVIAKYQGNIKNGENYFNQKCGACHGTAAVGNQALNAPNLVGLGGEYIYRQIDNFKLKKRGMHPNDKFGKPMVFMAATLPNEEAVVDVVSYIESLGQ</sequence>
<feature type="domain" description="Cytochrome c" evidence="8">
    <location>
        <begin position="17"/>
        <end position="102"/>
    </location>
</feature>
<keyword evidence="4" id="KW-0249">Electron transport</keyword>
<dbReference type="InterPro" id="IPR009056">
    <property type="entry name" value="Cyt_c-like_dom"/>
</dbReference>
<keyword evidence="5 6" id="KW-0408">Iron</keyword>
<accession>A0ABN8EKF2</accession>
<dbReference type="PANTHER" id="PTHR33751:SF9">
    <property type="entry name" value="CYTOCHROME C4"/>
    <property type="match status" value="1"/>
</dbReference>
<feature type="signal peptide" evidence="7">
    <location>
        <begin position="1"/>
        <end position="21"/>
    </location>
</feature>
<evidence type="ECO:0000313" key="9">
    <source>
        <dbReference type="EMBL" id="CAH0990596.1"/>
    </source>
</evidence>
<dbReference type="SUPFAM" id="SSF46626">
    <property type="entry name" value="Cytochrome c"/>
    <property type="match status" value="2"/>
</dbReference>
<dbReference type="PANTHER" id="PTHR33751">
    <property type="entry name" value="CBB3-TYPE CYTOCHROME C OXIDASE SUBUNIT FIXP"/>
    <property type="match status" value="1"/>
</dbReference>
<name>A0ABN8EKF2_9GAMM</name>
<dbReference type="Proteomes" id="UP000838100">
    <property type="component" value="Unassembled WGS sequence"/>
</dbReference>
<dbReference type="Pfam" id="PF00034">
    <property type="entry name" value="Cytochrom_C"/>
    <property type="match status" value="2"/>
</dbReference>
<evidence type="ECO:0000256" key="3">
    <source>
        <dbReference type="ARBA" id="ARBA00022723"/>
    </source>
</evidence>
<evidence type="ECO:0000256" key="5">
    <source>
        <dbReference type="ARBA" id="ARBA00023004"/>
    </source>
</evidence>
<evidence type="ECO:0000256" key="7">
    <source>
        <dbReference type="SAM" id="SignalP"/>
    </source>
</evidence>